<name>A0A7X1NY77_9DEIO</name>
<keyword evidence="2" id="KW-1185">Reference proteome</keyword>
<protein>
    <submittedName>
        <fullName evidence="1">Uncharacterized protein</fullName>
    </submittedName>
</protein>
<gene>
    <name evidence="1" type="ORF">F8S09_14950</name>
</gene>
<comment type="caution">
    <text evidence="1">The sequence shown here is derived from an EMBL/GenBank/DDBJ whole genome shotgun (WGS) entry which is preliminary data.</text>
</comment>
<sequence>MLGLLAGLILAVPLLLVGGYFWQAGLDLGSPPSSREWTRLCAKGHEDIYCKAAYQVVEREVSGPVVLLYPGVTGDRDLTASLIVWKGRYPNVKELDALVRANLFAASELRTGEMRSLDGQVRRVTCGLPDQQAACQVGHLRVIPSTVPRTPEDGAVYRLISSSGGPEFLLPAGSSR</sequence>
<accession>A0A7X1NY77</accession>
<dbReference type="EMBL" id="WBSL01000012">
    <property type="protein sequence ID" value="MPY67957.1"/>
    <property type="molecule type" value="Genomic_DNA"/>
</dbReference>
<dbReference type="Proteomes" id="UP000484842">
    <property type="component" value="Unassembled WGS sequence"/>
</dbReference>
<organism evidence="1 2">
    <name type="scientific">Deinococcus terrestris</name>
    <dbReference type="NCBI Taxonomy" id="2651870"/>
    <lineage>
        <taxon>Bacteria</taxon>
        <taxon>Thermotogati</taxon>
        <taxon>Deinococcota</taxon>
        <taxon>Deinococci</taxon>
        <taxon>Deinococcales</taxon>
        <taxon>Deinococcaceae</taxon>
        <taxon>Deinococcus</taxon>
    </lineage>
</organism>
<proteinExistence type="predicted"/>
<reference evidence="1 2" key="1">
    <citation type="submission" date="2019-10" db="EMBL/GenBank/DDBJ databases">
        <title>Deinococcus sp. isolated from soil.</title>
        <authorList>
            <person name="Li Y."/>
            <person name="Wang J."/>
        </authorList>
    </citation>
    <scope>NUCLEOTIDE SEQUENCE [LARGE SCALE GENOMIC DNA]</scope>
    <source>
        <strain evidence="1 2">SDU3-2</strain>
    </source>
</reference>
<evidence type="ECO:0000313" key="2">
    <source>
        <dbReference type="Proteomes" id="UP000484842"/>
    </source>
</evidence>
<evidence type="ECO:0000313" key="1">
    <source>
        <dbReference type="EMBL" id="MPY67957.1"/>
    </source>
</evidence>
<dbReference type="AlphaFoldDB" id="A0A7X1NY77"/>